<dbReference type="Proteomes" id="UP001239111">
    <property type="component" value="Chromosome 3"/>
</dbReference>
<gene>
    <name evidence="1" type="ORF">QAD02_002213</name>
</gene>
<keyword evidence="2" id="KW-1185">Reference proteome</keyword>
<dbReference type="EMBL" id="CM056743">
    <property type="protein sequence ID" value="KAJ8670954.1"/>
    <property type="molecule type" value="Genomic_DNA"/>
</dbReference>
<name>A0ACC2NKW4_9HYME</name>
<sequence>MGWSKRGTGKSYNSMNGYATLIGYFTRKIVDYATRNRKCKACDISSAREDHDCRLNFAGSAKAMEADAAVELVLQSEILRGVGLGVGVLIDDEDSSTMSSIYKKDPDVAIFKLADKNNQSEILGENFMN</sequence>
<reference evidence="1" key="1">
    <citation type="submission" date="2023-04" db="EMBL/GenBank/DDBJ databases">
        <title>A chromosome-level genome assembly of the parasitoid wasp Eretmocerus hayati.</title>
        <authorList>
            <person name="Zhong Y."/>
            <person name="Liu S."/>
            <person name="Liu Y."/>
        </authorList>
    </citation>
    <scope>NUCLEOTIDE SEQUENCE</scope>
    <source>
        <strain evidence="1">ZJU_SS_LIU_2023</strain>
    </source>
</reference>
<organism evidence="1 2">
    <name type="scientific">Eretmocerus hayati</name>
    <dbReference type="NCBI Taxonomy" id="131215"/>
    <lineage>
        <taxon>Eukaryota</taxon>
        <taxon>Metazoa</taxon>
        <taxon>Ecdysozoa</taxon>
        <taxon>Arthropoda</taxon>
        <taxon>Hexapoda</taxon>
        <taxon>Insecta</taxon>
        <taxon>Pterygota</taxon>
        <taxon>Neoptera</taxon>
        <taxon>Endopterygota</taxon>
        <taxon>Hymenoptera</taxon>
        <taxon>Apocrita</taxon>
        <taxon>Proctotrupomorpha</taxon>
        <taxon>Chalcidoidea</taxon>
        <taxon>Aphelinidae</taxon>
        <taxon>Aphelininae</taxon>
        <taxon>Eretmocerus</taxon>
    </lineage>
</organism>
<protein>
    <submittedName>
        <fullName evidence="1">Uncharacterized protein</fullName>
    </submittedName>
</protein>
<comment type="caution">
    <text evidence="1">The sequence shown here is derived from an EMBL/GenBank/DDBJ whole genome shotgun (WGS) entry which is preliminary data.</text>
</comment>
<evidence type="ECO:0000313" key="1">
    <source>
        <dbReference type="EMBL" id="KAJ8670954.1"/>
    </source>
</evidence>
<accession>A0ACC2NKW4</accession>
<proteinExistence type="predicted"/>
<evidence type="ECO:0000313" key="2">
    <source>
        <dbReference type="Proteomes" id="UP001239111"/>
    </source>
</evidence>